<proteinExistence type="inferred from homology"/>
<dbReference type="PANTHER" id="PTHR47956:SF5">
    <property type="entry name" value="CYTOCHROME P450 71B25-RELATED"/>
    <property type="match status" value="1"/>
</dbReference>
<evidence type="ECO:0000256" key="4">
    <source>
        <dbReference type="ARBA" id="ARBA00022989"/>
    </source>
</evidence>
<dbReference type="InterPro" id="IPR050193">
    <property type="entry name" value="Cytochrome_P450_71"/>
</dbReference>
<keyword evidence="3" id="KW-0812">Transmembrane</keyword>
<accession>A0A7J9J2U5</accession>
<dbReference type="SUPFAM" id="SSF48264">
    <property type="entry name" value="Cytochrome P450"/>
    <property type="match status" value="1"/>
</dbReference>
<dbReference type="AlphaFoldDB" id="A0A7J9J2U5"/>
<evidence type="ECO:0000256" key="1">
    <source>
        <dbReference type="ARBA" id="ARBA00004167"/>
    </source>
</evidence>
<dbReference type="EMBL" id="JABFAE010000005">
    <property type="protein sequence ID" value="MBA0828676.1"/>
    <property type="molecule type" value="Genomic_DNA"/>
</dbReference>
<feature type="region of interest" description="Disordered" evidence="7">
    <location>
        <begin position="349"/>
        <end position="368"/>
    </location>
</feature>
<keyword evidence="4" id="KW-1133">Transmembrane helix</keyword>
<dbReference type="PANTHER" id="PTHR47956">
    <property type="entry name" value="CYTOCHROME P450 71B11-RELATED"/>
    <property type="match status" value="1"/>
</dbReference>
<keyword evidence="9" id="KW-1185">Reference proteome</keyword>
<dbReference type="Gene3D" id="1.10.630.10">
    <property type="entry name" value="Cytochrome P450"/>
    <property type="match status" value="2"/>
</dbReference>
<gene>
    <name evidence="8" type="ORF">Goarm_013323</name>
</gene>
<comment type="subcellular location">
    <subcellularLocation>
        <location evidence="1">Membrane</location>
        <topology evidence="1">Single-pass membrane protein</topology>
    </subcellularLocation>
</comment>
<comment type="caution">
    <text evidence="8">The sequence shown here is derived from an EMBL/GenBank/DDBJ whole genome shotgun (WGS) entry which is preliminary data.</text>
</comment>
<evidence type="ECO:0000313" key="8">
    <source>
        <dbReference type="EMBL" id="MBA0828676.1"/>
    </source>
</evidence>
<evidence type="ECO:0000256" key="3">
    <source>
        <dbReference type="ARBA" id="ARBA00022692"/>
    </source>
</evidence>
<dbReference type="InterPro" id="IPR036396">
    <property type="entry name" value="Cyt_P450_sf"/>
</dbReference>
<dbReference type="PRINTS" id="PR00463">
    <property type="entry name" value="EP450I"/>
</dbReference>
<sequence length="433" mass="49832">MLRFHDLECCSRPPLTGPKRLTYNFQDVAFAPYGHYWKEMRKICVAELFSMKRVQSFQSVREEEVDLLIESVSGSATLANPIDLSKCSFSLTASIIFRIVFGKQFQGSELDNDKLQKLVFEAEAMLGSFCASNFLPYWVIKDHLDSGLTKDDEEDIDIFIAGIETPAINMIWAVAELARKPTAMKKAQNDIRSCVGKKGKLTENDVSKLTYLNMVIKESLRLHPPGVLLLPRETMSRIKIGDYDINPKTRIAVNVWAIGRDPDIWDSPKEFIPERVGTGEPALLFDWKLQIGMREIDIDMEEKVSLTVVLVEYFSANTVSHYQYWNLKKFPKQSQHWMKRLSVGSMTTPDYGEGQSKRVNDNIPELNSEGARPMEEYLQVTPSELEIIKQDFEKKNLELEKKIEWLEEEKMHLRLYADVRKSEAEKLMKGKNK</sequence>
<evidence type="ECO:0000256" key="5">
    <source>
        <dbReference type="ARBA" id="ARBA00023002"/>
    </source>
</evidence>
<dbReference type="GO" id="GO:0016020">
    <property type="term" value="C:membrane"/>
    <property type="evidence" value="ECO:0007669"/>
    <property type="project" value="UniProtKB-SubCell"/>
</dbReference>
<evidence type="ECO:0000256" key="6">
    <source>
        <dbReference type="ARBA" id="ARBA00023136"/>
    </source>
</evidence>
<dbReference type="InterPro" id="IPR001128">
    <property type="entry name" value="Cyt_P450"/>
</dbReference>
<feature type="non-terminal residue" evidence="8">
    <location>
        <position position="1"/>
    </location>
</feature>
<evidence type="ECO:0000256" key="7">
    <source>
        <dbReference type="SAM" id="MobiDB-lite"/>
    </source>
</evidence>
<dbReference type="GO" id="GO:0020037">
    <property type="term" value="F:heme binding"/>
    <property type="evidence" value="ECO:0007669"/>
    <property type="project" value="InterPro"/>
</dbReference>
<reference evidence="8 9" key="1">
    <citation type="journal article" date="2019" name="Genome Biol. Evol.">
        <title>Insights into the evolution of the New World diploid cottons (Gossypium, subgenus Houzingenia) based on genome sequencing.</title>
        <authorList>
            <person name="Grover C.E."/>
            <person name="Arick M.A. 2nd"/>
            <person name="Thrash A."/>
            <person name="Conover J.L."/>
            <person name="Sanders W.S."/>
            <person name="Peterson D.G."/>
            <person name="Frelichowski J.E."/>
            <person name="Scheffler J.A."/>
            <person name="Scheffler B.E."/>
            <person name="Wendel J.F."/>
        </authorList>
    </citation>
    <scope>NUCLEOTIDE SEQUENCE [LARGE SCALE GENOMIC DNA]</scope>
    <source>
        <strain evidence="8">6</strain>
        <tissue evidence="8">Leaf</tissue>
    </source>
</reference>
<keyword evidence="5" id="KW-0560">Oxidoreductase</keyword>
<evidence type="ECO:0000256" key="2">
    <source>
        <dbReference type="ARBA" id="ARBA00010617"/>
    </source>
</evidence>
<evidence type="ECO:0008006" key="10">
    <source>
        <dbReference type="Google" id="ProtNLM"/>
    </source>
</evidence>
<dbReference type="GO" id="GO:0016705">
    <property type="term" value="F:oxidoreductase activity, acting on paired donors, with incorporation or reduction of molecular oxygen"/>
    <property type="evidence" value="ECO:0007669"/>
    <property type="project" value="InterPro"/>
</dbReference>
<name>A0A7J9J2U5_9ROSI</name>
<dbReference type="GO" id="GO:0005506">
    <property type="term" value="F:iron ion binding"/>
    <property type="evidence" value="ECO:0007669"/>
    <property type="project" value="InterPro"/>
</dbReference>
<comment type="similarity">
    <text evidence="2">Belongs to the cytochrome P450 family.</text>
</comment>
<protein>
    <recommendedName>
        <fullName evidence="10">Cytochrome P450</fullName>
    </recommendedName>
</protein>
<organism evidence="8 9">
    <name type="scientific">Gossypium armourianum</name>
    <dbReference type="NCBI Taxonomy" id="34283"/>
    <lineage>
        <taxon>Eukaryota</taxon>
        <taxon>Viridiplantae</taxon>
        <taxon>Streptophyta</taxon>
        <taxon>Embryophyta</taxon>
        <taxon>Tracheophyta</taxon>
        <taxon>Spermatophyta</taxon>
        <taxon>Magnoliopsida</taxon>
        <taxon>eudicotyledons</taxon>
        <taxon>Gunneridae</taxon>
        <taxon>Pentapetalae</taxon>
        <taxon>rosids</taxon>
        <taxon>malvids</taxon>
        <taxon>Malvales</taxon>
        <taxon>Malvaceae</taxon>
        <taxon>Malvoideae</taxon>
        <taxon>Gossypium</taxon>
    </lineage>
</organism>
<dbReference type="InterPro" id="IPR002401">
    <property type="entry name" value="Cyt_P450_E_grp-I"/>
</dbReference>
<keyword evidence="6" id="KW-0472">Membrane</keyword>
<dbReference type="Pfam" id="PF00067">
    <property type="entry name" value="p450"/>
    <property type="match status" value="2"/>
</dbReference>
<dbReference type="GO" id="GO:0004497">
    <property type="term" value="F:monooxygenase activity"/>
    <property type="evidence" value="ECO:0007669"/>
    <property type="project" value="InterPro"/>
</dbReference>
<evidence type="ECO:0000313" key="9">
    <source>
        <dbReference type="Proteomes" id="UP000593575"/>
    </source>
</evidence>
<dbReference type="Proteomes" id="UP000593575">
    <property type="component" value="Unassembled WGS sequence"/>
</dbReference>